<dbReference type="InterPro" id="IPR020846">
    <property type="entry name" value="MFS_dom"/>
</dbReference>
<feature type="domain" description="Major facilitator superfamily (MFS) profile" evidence="7">
    <location>
        <begin position="63"/>
        <end position="520"/>
    </location>
</feature>
<dbReference type="Proteomes" id="UP000001940">
    <property type="component" value="Chromosome IV"/>
</dbReference>
<dbReference type="Gene3D" id="1.20.1250.20">
    <property type="entry name" value="MFS general substrate transporter like domains"/>
    <property type="match status" value="1"/>
</dbReference>
<dbReference type="RefSeq" id="NP_001294210.1">
    <property type="nucleotide sequence ID" value="NM_001307281.2"/>
</dbReference>
<dbReference type="SUPFAM" id="SSF103473">
    <property type="entry name" value="MFS general substrate transporter"/>
    <property type="match status" value="1"/>
</dbReference>
<evidence type="ECO:0000313" key="10">
    <source>
        <dbReference type="WormBase" id="T01B11.5a"/>
    </source>
</evidence>
<organism evidence="8 9">
    <name type="scientific">Caenorhabditis elegans</name>
    <dbReference type="NCBI Taxonomy" id="6239"/>
    <lineage>
        <taxon>Eukaryota</taxon>
        <taxon>Metazoa</taxon>
        <taxon>Ecdysozoa</taxon>
        <taxon>Nematoda</taxon>
        <taxon>Chromadorea</taxon>
        <taxon>Rhabditida</taxon>
        <taxon>Rhabditina</taxon>
        <taxon>Rhabditomorpha</taxon>
        <taxon>Rhabditoidea</taxon>
        <taxon>Rhabditidae</taxon>
        <taxon>Peloderinae</taxon>
        <taxon>Caenorhabditis</taxon>
    </lineage>
</organism>
<dbReference type="InterPro" id="IPR036259">
    <property type="entry name" value="MFS_trans_sf"/>
</dbReference>
<dbReference type="GeneID" id="13197055"/>
<feature type="transmembrane region" description="Helical" evidence="6">
    <location>
        <begin position="433"/>
        <end position="451"/>
    </location>
</feature>
<dbReference type="InParanoid" id="G4S3P8"/>
<protein>
    <submittedName>
        <fullName evidence="8">Major facilitator superfamily (MFS) profile domain-containing protein</fullName>
    </submittedName>
</protein>
<feature type="transmembrane region" description="Helical" evidence="6">
    <location>
        <begin position="194"/>
        <end position="214"/>
    </location>
</feature>
<feature type="transmembrane region" description="Helical" evidence="6">
    <location>
        <begin position="495"/>
        <end position="516"/>
    </location>
</feature>
<feature type="transmembrane region" description="Helical" evidence="6">
    <location>
        <begin position="252"/>
        <end position="271"/>
    </location>
</feature>
<feature type="compositionally biased region" description="Low complexity" evidence="5">
    <location>
        <begin position="1"/>
        <end position="12"/>
    </location>
</feature>
<reference evidence="8 9" key="1">
    <citation type="journal article" date="1998" name="Science">
        <title>Genome sequence of the nematode C. elegans: a platform for investigating biology.</title>
        <authorList>
            <consortium name="The C. elegans sequencing consortium"/>
            <person name="Sulson J.E."/>
            <person name="Waterston R."/>
        </authorList>
    </citation>
    <scope>NUCLEOTIDE SEQUENCE [LARGE SCALE GENOMIC DNA]</scope>
    <source>
        <strain evidence="8 9">Bristol N2</strain>
    </source>
</reference>
<dbReference type="GO" id="GO:0016020">
    <property type="term" value="C:membrane"/>
    <property type="evidence" value="ECO:0007669"/>
    <property type="project" value="UniProtKB-SubCell"/>
</dbReference>
<feature type="transmembrane region" description="Helical" evidence="6">
    <location>
        <begin position="56"/>
        <end position="74"/>
    </location>
</feature>
<dbReference type="CTD" id="13197055"/>
<keyword evidence="9" id="KW-1185">Reference proteome</keyword>
<name>G4S3P8_CAEEL</name>
<dbReference type="Bgee" id="WBGene00006220">
    <property type="expression patterns" value="Expressed in larva and 2 other cell types or tissues"/>
</dbReference>
<keyword evidence="3 6" id="KW-1133">Transmembrane helix</keyword>
<dbReference type="STRING" id="6239.T01B11.5a.1"/>
<dbReference type="WormBase" id="T01B11.5a">
    <property type="protein sequence ID" value="CE12900"/>
    <property type="gene ID" value="WBGene00006220"/>
    <property type="gene designation" value="str-176"/>
</dbReference>
<accession>G4S3P8</accession>
<evidence type="ECO:0000256" key="2">
    <source>
        <dbReference type="ARBA" id="ARBA00022692"/>
    </source>
</evidence>
<dbReference type="FunCoup" id="G4S3P8">
    <property type="interactions" value="1"/>
</dbReference>
<keyword evidence="11" id="KW-1267">Proteomics identification</keyword>
<dbReference type="AGR" id="WB:WBGene00006220"/>
<dbReference type="GO" id="GO:0022857">
    <property type="term" value="F:transmembrane transporter activity"/>
    <property type="evidence" value="ECO:0007669"/>
    <property type="project" value="InterPro"/>
</dbReference>
<dbReference type="Pfam" id="PF00083">
    <property type="entry name" value="Sugar_tr"/>
    <property type="match status" value="1"/>
</dbReference>
<evidence type="ECO:0000256" key="4">
    <source>
        <dbReference type="ARBA" id="ARBA00023136"/>
    </source>
</evidence>
<dbReference type="PaxDb" id="6239-T01B11.5"/>
<evidence type="ECO:0000256" key="1">
    <source>
        <dbReference type="ARBA" id="ARBA00004141"/>
    </source>
</evidence>
<dbReference type="OMA" id="MYVYVIE"/>
<keyword evidence="4 6" id="KW-0472">Membrane</keyword>
<evidence type="ECO:0000256" key="6">
    <source>
        <dbReference type="SAM" id="Phobius"/>
    </source>
</evidence>
<proteinExistence type="evidence at protein level"/>
<dbReference type="PROSITE" id="PS00217">
    <property type="entry name" value="SUGAR_TRANSPORT_2"/>
    <property type="match status" value="1"/>
</dbReference>
<dbReference type="SMR" id="G4S3P8"/>
<feature type="transmembrane region" description="Helical" evidence="6">
    <location>
        <begin position="226"/>
        <end position="246"/>
    </location>
</feature>
<gene>
    <name evidence="8 10" type="primary">str-176</name>
    <name evidence="8" type="ORF">CELE_T01B11.5</name>
    <name evidence="10" type="ORF">T01B11.5</name>
</gene>
<evidence type="ECO:0000313" key="8">
    <source>
        <dbReference type="EMBL" id="CCD65925.1"/>
    </source>
</evidence>
<evidence type="ECO:0000313" key="9">
    <source>
        <dbReference type="Proteomes" id="UP000001940"/>
    </source>
</evidence>
<feature type="transmembrane region" description="Helical" evidence="6">
    <location>
        <begin position="406"/>
        <end position="427"/>
    </location>
</feature>
<dbReference type="PANTHER" id="PTHR24064">
    <property type="entry name" value="SOLUTE CARRIER FAMILY 22 MEMBER"/>
    <property type="match status" value="1"/>
</dbReference>
<dbReference type="ExpressionAtlas" id="G4S3P8">
    <property type="expression patterns" value="baseline and differential"/>
</dbReference>
<dbReference type="PeptideAtlas" id="G4S3P8"/>
<dbReference type="InterPro" id="IPR005829">
    <property type="entry name" value="Sugar_transporter_CS"/>
</dbReference>
<dbReference type="InterPro" id="IPR005828">
    <property type="entry name" value="MFS_sugar_transport-like"/>
</dbReference>
<dbReference type="EMBL" id="BX284604">
    <property type="protein sequence ID" value="CCD65925.1"/>
    <property type="molecule type" value="Genomic_DNA"/>
</dbReference>
<feature type="transmembrane region" description="Helical" evidence="6">
    <location>
        <begin position="373"/>
        <end position="394"/>
    </location>
</feature>
<dbReference type="PROSITE" id="PS50850">
    <property type="entry name" value="MFS"/>
    <property type="match status" value="1"/>
</dbReference>
<dbReference type="AlphaFoldDB" id="G4S3P8"/>
<feature type="transmembrane region" description="Helical" evidence="6">
    <location>
        <begin position="332"/>
        <end position="361"/>
    </location>
</feature>
<evidence type="ECO:0000256" key="3">
    <source>
        <dbReference type="ARBA" id="ARBA00022989"/>
    </source>
</evidence>
<keyword evidence="2 6" id="KW-0812">Transmembrane</keyword>
<dbReference type="OrthoDB" id="5296287at2759"/>
<sequence length="540" mass="61083">MTSTPSSSSSSSLEQETLLKPEDVEAVVQTPIVPKKSLEMMVEEKKVGSLDDFITLRWYCMLVLLMAELTAFTATASSKVMVFAGANPAVIGCGGTPLNGCHELAAFRNETNLCEPDLRYQFKSVQVEFNYICEDAKKVKNTITVQTFGVLVGAAIFGQVSDTFGRRKALLISTLGNGLFNWITAYSPDLFYFMVWRTLAGVFTGGVTVVQMVFMVENIPRKDRMWIQNSITWSPNLILFPFVAWLCQDWRTMSVVIAASSIATFLACLILEESPRWLIQKGRIEEARKSLIRIRKTDKLYDETFEKQLDEVLHVEAEKHARSSKKAKKYTFIHLFCTWKMIAQSLTFITGITCTTFIVYSLMYNMEKLSGSLYWNLAIMGASRWIINIAVSIADYKLPWFGRKMINQIAMICTLFALLMIAVYLYFGYNGQLIAIGTVAAVSMCSQLFIAKYMMVNELYPTAVRNLAVSAVSTMSRIGSMFSPQLFYLSDYAEWIPYAVLFSCQLYDFIVLSLFLPETKGVILENHLPPKHKRIFGKRS</sequence>
<comment type="subcellular location">
    <subcellularLocation>
        <location evidence="1">Membrane</location>
        <topology evidence="1">Multi-pass membrane protein</topology>
    </subcellularLocation>
</comment>
<evidence type="ECO:0007829" key="11">
    <source>
        <dbReference type="PeptideAtlas" id="G4S3P8"/>
    </source>
</evidence>
<evidence type="ECO:0000256" key="5">
    <source>
        <dbReference type="SAM" id="MobiDB-lite"/>
    </source>
</evidence>
<dbReference type="eggNOG" id="KOG0255">
    <property type="taxonomic scope" value="Eukaryota"/>
</dbReference>
<dbReference type="KEGG" id="cel:CELE_T01B11.5"/>
<evidence type="ECO:0000259" key="7">
    <source>
        <dbReference type="PROSITE" id="PS50850"/>
    </source>
</evidence>
<feature type="region of interest" description="Disordered" evidence="5">
    <location>
        <begin position="1"/>
        <end position="20"/>
    </location>
</feature>